<evidence type="ECO:0000256" key="5">
    <source>
        <dbReference type="ARBA" id="ARBA00022884"/>
    </source>
</evidence>
<evidence type="ECO:0000256" key="11">
    <source>
        <dbReference type="RuleBase" id="RU004005"/>
    </source>
</evidence>
<keyword evidence="6 10" id="KW-0689">Ribosomal protein</keyword>
<evidence type="ECO:0000256" key="2">
    <source>
        <dbReference type="ARBA" id="ARBA00009451"/>
    </source>
</evidence>
<evidence type="ECO:0000313" key="16">
    <source>
        <dbReference type="Proteomes" id="UP000031129"/>
    </source>
</evidence>
<evidence type="ECO:0000256" key="13">
    <source>
        <dbReference type="RuleBase" id="RU004008"/>
    </source>
</evidence>
<evidence type="ECO:0000256" key="14">
    <source>
        <dbReference type="SAM" id="MobiDB-lite"/>
    </source>
</evidence>
<evidence type="ECO:0000256" key="1">
    <source>
        <dbReference type="ARBA" id="ARBA00003478"/>
    </source>
</evidence>
<dbReference type="Gene3D" id="3.90.470.10">
    <property type="entry name" value="Ribosomal protein L22/L17"/>
    <property type="match status" value="1"/>
</dbReference>
<evidence type="ECO:0000256" key="12">
    <source>
        <dbReference type="RuleBase" id="RU004006"/>
    </source>
</evidence>
<dbReference type="InterPro" id="IPR036394">
    <property type="entry name" value="Ribosomal_uL22_sf"/>
</dbReference>
<dbReference type="PANTHER" id="PTHR13501:SF8">
    <property type="entry name" value="LARGE RIBOSOMAL SUBUNIT PROTEIN UL22M"/>
    <property type="match status" value="1"/>
</dbReference>
<keyword evidence="16" id="KW-1185">Reference proteome</keyword>
<comment type="similarity">
    <text evidence="2 10 11">Belongs to the universal ribosomal protein uL22 family.</text>
</comment>
<evidence type="ECO:0000256" key="9">
    <source>
        <dbReference type="ARBA" id="ARBA00035207"/>
    </source>
</evidence>
<dbReference type="GO" id="GO:0022625">
    <property type="term" value="C:cytosolic large ribosomal subunit"/>
    <property type="evidence" value="ECO:0007669"/>
    <property type="project" value="TreeGrafter"/>
</dbReference>
<evidence type="ECO:0000256" key="6">
    <source>
        <dbReference type="ARBA" id="ARBA00022980"/>
    </source>
</evidence>
<dbReference type="Proteomes" id="UP000031129">
    <property type="component" value="Chromosome"/>
</dbReference>
<evidence type="ECO:0000313" key="15">
    <source>
        <dbReference type="EMBL" id="AJC49995.1"/>
    </source>
</evidence>
<proteinExistence type="inferred from homology"/>
<feature type="compositionally biased region" description="Basic and acidic residues" evidence="14">
    <location>
        <begin position="137"/>
        <end position="152"/>
    </location>
</feature>
<dbReference type="GO" id="GO:0003735">
    <property type="term" value="F:structural constituent of ribosome"/>
    <property type="evidence" value="ECO:0007669"/>
    <property type="project" value="InterPro"/>
</dbReference>
<evidence type="ECO:0000256" key="4">
    <source>
        <dbReference type="ARBA" id="ARBA00022730"/>
    </source>
</evidence>
<comment type="function">
    <text evidence="8">This protein binds specifically to 23S rRNA; its binding is stimulated by other ribosomal proteins, e.g. L4, L17, and L20. It is important during the early stages of 50S assembly. It makes multiple contacts with different domains of the 23S rRNA in the assembled 50S subunit and ribosome.</text>
</comment>
<dbReference type="KEGG" id="mfq:MYF_02480"/>
<comment type="function">
    <text evidence="10 13">This protein binds specifically to 23S rRNA; its binding is stimulated by other ribosomal proteins, e.g., L4, L17, and L20. It is important during the early stages of 50S assembly. It makes multiple contacts with different domains of the 23S rRNA in the assembled 50S subunit and ribosome.</text>
</comment>
<gene>
    <name evidence="10 15" type="primary">rplV</name>
    <name evidence="15" type="ORF">MYF_02480</name>
</gene>
<comment type="function">
    <text evidence="1 10">The globular domain of the protein is located near the polypeptide exit tunnel on the outside of the subunit, while an extended beta-hairpin is found that lines the wall of the exit tunnel in the center of the 70S ribosome.</text>
</comment>
<name>A0A0A8E703_MESFC</name>
<dbReference type="OrthoDB" id="9805969at2"/>
<keyword evidence="7 10" id="KW-0687">Ribonucleoprotein</keyword>
<dbReference type="HOGENOM" id="CLU_1545931_0_0_14"/>
<accession>A0A0A8E703</accession>
<keyword evidence="4 10" id="KW-0699">rRNA-binding</keyword>
<dbReference type="GO" id="GO:0006412">
    <property type="term" value="P:translation"/>
    <property type="evidence" value="ECO:0007669"/>
    <property type="project" value="UniProtKB-UniRule"/>
</dbReference>
<reference evidence="15 16" key="1">
    <citation type="journal article" date="2015" name="Genome Announc.">
        <title>Complete Genome Sequence of Mycoplasma flocculare Strain Ms42T (ATCC 27399T).</title>
        <authorList>
            <person name="Calcutt M.J."/>
            <person name="Foecking M.F."/>
            <person name="Heidari M.B."/>
            <person name="McIntosh M.A."/>
        </authorList>
    </citation>
    <scope>NUCLEOTIDE SEQUENCE [LARGE SCALE GENOMIC DNA]</scope>
    <source>
        <strain evidence="16">ATCC 27399</strain>
    </source>
</reference>
<dbReference type="Pfam" id="PF00237">
    <property type="entry name" value="Ribosomal_L22"/>
    <property type="match status" value="1"/>
</dbReference>
<dbReference type="InterPro" id="IPR005727">
    <property type="entry name" value="Ribosomal_uL22_bac/chlpt-type"/>
</dbReference>
<dbReference type="HAMAP" id="MF_01331_B">
    <property type="entry name" value="Ribosomal_uL22_B"/>
    <property type="match status" value="1"/>
</dbReference>
<dbReference type="RefSeq" id="WP_002557834.1">
    <property type="nucleotide sequence ID" value="NZ_CP007585.1"/>
</dbReference>
<dbReference type="InterPro" id="IPR047867">
    <property type="entry name" value="Ribosomal_uL22_bac/org-type"/>
</dbReference>
<dbReference type="EMBL" id="CP007585">
    <property type="protein sequence ID" value="AJC49995.1"/>
    <property type="molecule type" value="Genomic_DNA"/>
</dbReference>
<dbReference type="GO" id="GO:0019843">
    <property type="term" value="F:rRNA binding"/>
    <property type="evidence" value="ECO:0007669"/>
    <property type="project" value="UniProtKB-UniRule"/>
</dbReference>
<evidence type="ECO:0000256" key="7">
    <source>
        <dbReference type="ARBA" id="ARBA00023274"/>
    </source>
</evidence>
<dbReference type="NCBIfam" id="TIGR01044">
    <property type="entry name" value="rplV_bact"/>
    <property type="match status" value="1"/>
</dbReference>
<dbReference type="STRING" id="743971.MYF_02480"/>
<dbReference type="PANTHER" id="PTHR13501">
    <property type="entry name" value="CHLOROPLAST 50S RIBOSOMAL PROTEIN L22-RELATED"/>
    <property type="match status" value="1"/>
</dbReference>
<dbReference type="CDD" id="cd00336">
    <property type="entry name" value="Ribosomal_L22"/>
    <property type="match status" value="1"/>
</dbReference>
<keyword evidence="5 10" id="KW-0694">RNA-binding</keyword>
<evidence type="ECO:0000256" key="3">
    <source>
        <dbReference type="ARBA" id="ARBA00011838"/>
    </source>
</evidence>
<dbReference type="SUPFAM" id="SSF54843">
    <property type="entry name" value="Ribosomal protein L22"/>
    <property type="match status" value="1"/>
</dbReference>
<organism evidence="15 16">
    <name type="scientific">Mesomycoplasma flocculare ATCC 27399</name>
    <dbReference type="NCBI Taxonomy" id="743971"/>
    <lineage>
        <taxon>Bacteria</taxon>
        <taxon>Bacillati</taxon>
        <taxon>Mycoplasmatota</taxon>
        <taxon>Mycoplasmoidales</taxon>
        <taxon>Metamycoplasmataceae</taxon>
        <taxon>Mesomycoplasma</taxon>
    </lineage>
</organism>
<protein>
    <recommendedName>
        <fullName evidence="9 10">Large ribosomal subunit protein uL22</fullName>
    </recommendedName>
</protein>
<sequence length="173" mass="19149">MNLTNHNFAIASLKTQRISASKARLVAVLLKGKKVSDALAILAHTRKKAAPIFAKLINSAVANAINNHGLEHSNLSIKAAIVNEGPTLKRFRPRAKGSASQILKRTSHFKVVLVSENEKNNEKTRLYENKNIIKVQESEKKQDHMTNKKTDLTDLITENDATKTSFEPEKGGK</sequence>
<dbReference type="AlphaFoldDB" id="A0A0A8E703"/>
<comment type="subunit">
    <text evidence="3 10 12">Part of the 50S ribosomal subunit.</text>
</comment>
<evidence type="ECO:0000256" key="8">
    <source>
        <dbReference type="ARBA" id="ARBA00025084"/>
    </source>
</evidence>
<feature type="region of interest" description="Disordered" evidence="14">
    <location>
        <begin position="137"/>
        <end position="173"/>
    </location>
</feature>
<dbReference type="InterPro" id="IPR001063">
    <property type="entry name" value="Ribosomal_uL22"/>
</dbReference>
<evidence type="ECO:0000256" key="10">
    <source>
        <dbReference type="HAMAP-Rule" id="MF_01331"/>
    </source>
</evidence>